<keyword evidence="2" id="KW-0472">Membrane</keyword>
<evidence type="ECO:0000256" key="1">
    <source>
        <dbReference type="SAM" id="MobiDB-lite"/>
    </source>
</evidence>
<protein>
    <submittedName>
        <fullName evidence="3">Uncharacterized protein</fullName>
    </submittedName>
</protein>
<reference evidence="3 4" key="1">
    <citation type="submission" date="2019-02" db="EMBL/GenBank/DDBJ databases">
        <title>Deep-cultivation of Planctomycetes and their phenomic and genomic characterization uncovers novel biology.</title>
        <authorList>
            <person name="Wiegand S."/>
            <person name="Jogler M."/>
            <person name="Boedeker C."/>
            <person name="Pinto D."/>
            <person name="Vollmers J."/>
            <person name="Rivas-Marin E."/>
            <person name="Kohn T."/>
            <person name="Peeters S.H."/>
            <person name="Heuer A."/>
            <person name="Rast P."/>
            <person name="Oberbeckmann S."/>
            <person name="Bunk B."/>
            <person name="Jeske O."/>
            <person name="Meyerdierks A."/>
            <person name="Storesund J.E."/>
            <person name="Kallscheuer N."/>
            <person name="Luecker S."/>
            <person name="Lage O.M."/>
            <person name="Pohl T."/>
            <person name="Merkel B.J."/>
            <person name="Hornburger P."/>
            <person name="Mueller R.-W."/>
            <person name="Bruemmer F."/>
            <person name="Labrenz M."/>
            <person name="Spormann A.M."/>
            <person name="Op Den Camp H."/>
            <person name="Overmann J."/>
            <person name="Amann R."/>
            <person name="Jetten M.S.M."/>
            <person name="Mascher T."/>
            <person name="Medema M.H."/>
            <person name="Devos D.P."/>
            <person name="Kaster A.-K."/>
            <person name="Ovreas L."/>
            <person name="Rohde M."/>
            <person name="Galperin M.Y."/>
            <person name="Jogler C."/>
        </authorList>
    </citation>
    <scope>NUCLEOTIDE SEQUENCE [LARGE SCALE GENOMIC DNA]</scope>
    <source>
        <strain evidence="3 4">CA13</strain>
    </source>
</reference>
<dbReference type="RefSeq" id="WP_146404391.1">
    <property type="nucleotide sequence ID" value="NZ_SJPJ01000002.1"/>
</dbReference>
<evidence type="ECO:0000313" key="3">
    <source>
        <dbReference type="EMBL" id="TWT76661.1"/>
    </source>
</evidence>
<dbReference type="OrthoDB" id="259993at2"/>
<name>A0A5C5YNX0_9BACT</name>
<dbReference type="AlphaFoldDB" id="A0A5C5YNX0"/>
<comment type="caution">
    <text evidence="3">The sequence shown here is derived from an EMBL/GenBank/DDBJ whole genome shotgun (WGS) entry which is preliminary data.</text>
</comment>
<keyword evidence="4" id="KW-1185">Reference proteome</keyword>
<dbReference type="EMBL" id="SJPJ01000002">
    <property type="protein sequence ID" value="TWT76661.1"/>
    <property type="molecule type" value="Genomic_DNA"/>
</dbReference>
<dbReference type="SUPFAM" id="SSF51120">
    <property type="entry name" value="beta-Roll"/>
    <property type="match status" value="1"/>
</dbReference>
<feature type="compositionally biased region" description="Basic and acidic residues" evidence="1">
    <location>
        <begin position="10"/>
        <end position="21"/>
    </location>
</feature>
<feature type="region of interest" description="Disordered" evidence="1">
    <location>
        <begin position="445"/>
        <end position="475"/>
    </location>
</feature>
<evidence type="ECO:0000256" key="2">
    <source>
        <dbReference type="SAM" id="Phobius"/>
    </source>
</evidence>
<feature type="region of interest" description="Disordered" evidence="1">
    <location>
        <begin position="1"/>
        <end position="23"/>
    </location>
</feature>
<dbReference type="Proteomes" id="UP000315010">
    <property type="component" value="Unassembled WGS sequence"/>
</dbReference>
<sequence length="675" mass="73169">MRSGPLLGGVEKRVGKTDRPSKWGSTESVIFSALDSKIVDRSLAKKISPASEPSNGSDFAVFAELLRGFLASMGEIHLTMGGGVDDNSGVPKLLFARKSQQKTSEIAMTLRAATKTQTRSHTQKALAILFLFLIAATMSVLCVSSNGQGAANGKFDVIQMNPAFKEEANVRRMERAAGAYASYRGDPAAFGSLRIAQAFFQTYLPGKMTQPDSFEEVSKLTQDSLSYLNRAQRSGSPSAKKLLEWIYVGMKGVAEGNYQTVARINATIALGRLDERVADQANQRPPTPLRYSLPILIKLYEDQKNDEGIRAAGLQGIRRHSMYNFPGISAADRTKLTTLMSDLLKEPTPDDRTEQAHAFLQRYAVDILDYLNTDDRPALAKDLVTISSDPKRTNLIALYSAATVGRMPEELKGQVDAPEKVLENWSVRAWKGFRDELTHMASLGRGKQAMQQPSKPSSHLAPEKPTAMARSGMMGGSGGYDEMMGGGYDDMMSGGSGGEGYEEMMGGGYDDMMMGGGYDDMMMGGGYDQMMGGGYSMPAANPQPPEVVASRKRLNSILEQILLGVTGSPKLDLENEQPNGGLYASVPEAQQQELMIWLEEMQPVVDALNDRAHDTKLEFVAALKEQLEVLRDIAGPAADEVEAQERAYAGIVQASDLLKGDDDAADSAVGFDPAE</sequence>
<dbReference type="InterPro" id="IPR011049">
    <property type="entry name" value="Serralysin-like_metalloprot_C"/>
</dbReference>
<gene>
    <name evidence="3" type="ORF">CA13_71580</name>
</gene>
<feature type="transmembrane region" description="Helical" evidence="2">
    <location>
        <begin position="125"/>
        <end position="146"/>
    </location>
</feature>
<organism evidence="3 4">
    <name type="scientific">Novipirellula herctigrandis</name>
    <dbReference type="NCBI Taxonomy" id="2527986"/>
    <lineage>
        <taxon>Bacteria</taxon>
        <taxon>Pseudomonadati</taxon>
        <taxon>Planctomycetota</taxon>
        <taxon>Planctomycetia</taxon>
        <taxon>Pirellulales</taxon>
        <taxon>Pirellulaceae</taxon>
        <taxon>Novipirellula</taxon>
    </lineage>
</organism>
<proteinExistence type="predicted"/>
<accession>A0A5C5YNX0</accession>
<keyword evidence="2" id="KW-1133">Transmembrane helix</keyword>
<evidence type="ECO:0000313" key="4">
    <source>
        <dbReference type="Proteomes" id="UP000315010"/>
    </source>
</evidence>
<keyword evidence="2" id="KW-0812">Transmembrane</keyword>